<proteinExistence type="predicted"/>
<dbReference type="Proteomes" id="UP000236731">
    <property type="component" value="Unassembled WGS sequence"/>
</dbReference>
<organism evidence="1 2">
    <name type="scientific">Sphingobacterium lactis</name>
    <dbReference type="NCBI Taxonomy" id="797291"/>
    <lineage>
        <taxon>Bacteria</taxon>
        <taxon>Pseudomonadati</taxon>
        <taxon>Bacteroidota</taxon>
        <taxon>Sphingobacteriia</taxon>
        <taxon>Sphingobacteriales</taxon>
        <taxon>Sphingobacteriaceae</taxon>
        <taxon>Sphingobacterium</taxon>
    </lineage>
</organism>
<keyword evidence="2" id="KW-1185">Reference proteome</keyword>
<sequence>MLYCTKNALDCPILKKLYTKTKCMETIEREFEFAERTSKK</sequence>
<dbReference type="EMBL" id="FNUT01000017">
    <property type="protein sequence ID" value="SEG73943.1"/>
    <property type="molecule type" value="Genomic_DNA"/>
</dbReference>
<feature type="non-terminal residue" evidence="1">
    <location>
        <position position="40"/>
    </location>
</feature>
<gene>
    <name evidence="1" type="ORF">SAMN05421877_1171</name>
</gene>
<evidence type="ECO:0000313" key="2">
    <source>
        <dbReference type="Proteomes" id="UP000236731"/>
    </source>
</evidence>
<reference evidence="2" key="1">
    <citation type="submission" date="2016-10" db="EMBL/GenBank/DDBJ databases">
        <authorList>
            <person name="Varghese N."/>
            <person name="Submissions S."/>
        </authorList>
    </citation>
    <scope>NUCLEOTIDE SEQUENCE [LARGE SCALE GENOMIC DNA]</scope>
    <source>
        <strain evidence="2">DSM 22361</strain>
    </source>
</reference>
<name>A0A1H6CMQ2_9SPHI</name>
<accession>A0A1H6CMQ2</accession>
<evidence type="ECO:0000313" key="1">
    <source>
        <dbReference type="EMBL" id="SEG73943.1"/>
    </source>
</evidence>
<dbReference type="AlphaFoldDB" id="A0A1H6CMQ2"/>
<protein>
    <submittedName>
        <fullName evidence="1">Uncharacterized protein</fullName>
    </submittedName>
</protein>